<protein>
    <submittedName>
        <fullName evidence="1">Type IV pilus assembly protein PilM</fullName>
    </submittedName>
</protein>
<dbReference type="PANTHER" id="PTHR32432:SF3">
    <property type="entry name" value="ETHANOLAMINE UTILIZATION PROTEIN EUTJ"/>
    <property type="match status" value="1"/>
</dbReference>
<dbReference type="Proteomes" id="UP000000269">
    <property type="component" value="Chromosome"/>
</dbReference>
<evidence type="ECO:0000313" key="1">
    <source>
        <dbReference type="EMBL" id="ABW19176.1"/>
    </source>
</evidence>
<dbReference type="InterPro" id="IPR043129">
    <property type="entry name" value="ATPase_NBD"/>
</dbReference>
<evidence type="ECO:0000313" key="2">
    <source>
        <dbReference type="Proteomes" id="UP000000269"/>
    </source>
</evidence>
<dbReference type="InterPro" id="IPR005883">
    <property type="entry name" value="PilM"/>
</dbReference>
<dbReference type="RefSeq" id="WP_012159488.1">
    <property type="nucleotide sequence ID" value="NC_009922.1"/>
</dbReference>
<keyword evidence="2" id="KW-1185">Reference proteome</keyword>
<dbReference type="STRING" id="350688.Clos_1633"/>
<dbReference type="HOGENOM" id="CLU_050686_3_1_9"/>
<dbReference type="OrthoDB" id="5291956at2"/>
<proteinExistence type="predicted"/>
<dbReference type="EMBL" id="CP000853">
    <property type="protein sequence ID" value="ABW19176.1"/>
    <property type="molecule type" value="Genomic_DNA"/>
</dbReference>
<dbReference type="PANTHER" id="PTHR32432">
    <property type="entry name" value="CELL DIVISION PROTEIN FTSA-RELATED"/>
    <property type="match status" value="1"/>
</dbReference>
<dbReference type="InterPro" id="IPR050696">
    <property type="entry name" value="FtsA/MreB"/>
</dbReference>
<dbReference type="eggNOG" id="COG4972">
    <property type="taxonomic scope" value="Bacteria"/>
</dbReference>
<dbReference type="SUPFAM" id="SSF53067">
    <property type="entry name" value="Actin-like ATPase domain"/>
    <property type="match status" value="2"/>
</dbReference>
<sequence>MQEDRSGLSEIKIAVHSESLINLYSNLIKRDATSNQGTISLKTYNERTEEGGNKKTICKETIFKDEGDNFMKLISIPRKILSIDFGSKDIKIIEGKYSKNNIQVLNAITLPLEPHFYRDGVLFEKSMVTTLMNKALKENRFSTDSTHVIINSSQIITREIIIPKVNENEIAAIISFQIEDFLPIDPEEYEMNHLLIGNRVDDGIEKMEILLIAVPKKIVVAHLELIKDLGLSPLVLDFQSNAICKLVKMNTKINDTYETKGKTIASMDIGYNSTKLTIMKEDKIKVTRIIDVGVETILENISAVFDYSKEDIEKQIRQIEDISANIEEFTDYYRLLNIVRTTLMNLMEKCSMVFRYYTTRETGNAIDLILLQGGLANLNGISSLFSDYFNILTTNLSSLDKIKWNGNLGRFSNAIGGLIRFDEV</sequence>
<dbReference type="Gene3D" id="3.30.1490.300">
    <property type="match status" value="1"/>
</dbReference>
<dbReference type="CDD" id="cd24049">
    <property type="entry name" value="ASKHA_NBD_PilM"/>
    <property type="match status" value="1"/>
</dbReference>
<dbReference type="Pfam" id="PF11104">
    <property type="entry name" value="PilM_2"/>
    <property type="match status" value="1"/>
</dbReference>
<dbReference type="KEGG" id="aoe:Clos_1633"/>
<dbReference type="Gene3D" id="3.30.420.40">
    <property type="match status" value="2"/>
</dbReference>
<reference evidence="2" key="1">
    <citation type="submission" date="2007-10" db="EMBL/GenBank/DDBJ databases">
        <title>Complete genome of Alkaliphilus oremlandii OhILAs.</title>
        <authorList>
            <person name="Copeland A."/>
            <person name="Lucas S."/>
            <person name="Lapidus A."/>
            <person name="Barry K."/>
            <person name="Detter J.C."/>
            <person name="Glavina del Rio T."/>
            <person name="Hammon N."/>
            <person name="Israni S."/>
            <person name="Dalin E."/>
            <person name="Tice H."/>
            <person name="Pitluck S."/>
            <person name="Chain P."/>
            <person name="Malfatti S."/>
            <person name="Shin M."/>
            <person name="Vergez L."/>
            <person name="Schmutz J."/>
            <person name="Larimer F."/>
            <person name="Land M."/>
            <person name="Hauser L."/>
            <person name="Kyrpides N."/>
            <person name="Mikhailova N."/>
            <person name="Stolz J.F."/>
            <person name="Dawson A."/>
            <person name="Fisher E."/>
            <person name="Crable B."/>
            <person name="Perera E."/>
            <person name="Lisak J."/>
            <person name="Ranganathan M."/>
            <person name="Basu P."/>
            <person name="Richardson P."/>
        </authorList>
    </citation>
    <scope>NUCLEOTIDE SEQUENCE [LARGE SCALE GENOMIC DNA]</scope>
    <source>
        <strain evidence="2">OhILAs</strain>
    </source>
</reference>
<name>A8MGF3_ALKOO</name>
<gene>
    <name evidence="1" type="ordered locus">Clos_1633</name>
</gene>
<accession>A8MGF3</accession>
<dbReference type="AlphaFoldDB" id="A8MGF3"/>
<organism evidence="1 2">
    <name type="scientific">Alkaliphilus oremlandii (strain OhILAs)</name>
    <name type="common">Clostridium oremlandii (strain OhILAs)</name>
    <dbReference type="NCBI Taxonomy" id="350688"/>
    <lineage>
        <taxon>Bacteria</taxon>
        <taxon>Bacillati</taxon>
        <taxon>Bacillota</taxon>
        <taxon>Clostridia</taxon>
        <taxon>Peptostreptococcales</taxon>
        <taxon>Natronincolaceae</taxon>
        <taxon>Alkaliphilus</taxon>
    </lineage>
</organism>